<comment type="caution">
    <text evidence="2">The sequence shown here is derived from an EMBL/GenBank/DDBJ whole genome shotgun (WGS) entry which is preliminary data.</text>
</comment>
<dbReference type="Proteomes" id="UP001374584">
    <property type="component" value="Unassembled WGS sequence"/>
</dbReference>
<keyword evidence="1" id="KW-1133">Transmembrane helix</keyword>
<keyword evidence="3" id="KW-1185">Reference proteome</keyword>
<reference evidence="2 3" key="1">
    <citation type="submission" date="2024-01" db="EMBL/GenBank/DDBJ databases">
        <title>The genomes of 5 underutilized Papilionoideae crops provide insights into root nodulation and disease resistanc.</title>
        <authorList>
            <person name="Jiang F."/>
        </authorList>
    </citation>
    <scope>NUCLEOTIDE SEQUENCE [LARGE SCALE GENOMIC DNA]</scope>
    <source>
        <strain evidence="2">JINMINGXINNONG_FW02</strain>
        <tissue evidence="2">Leaves</tissue>
    </source>
</reference>
<sequence length="301" mass="34153">MARSYRVGQCHYRDAARQKVLSKRPNFVSRTGLGTLLPVFLQVNLLSFFFTESSIPYRMEEILPTTLARKRSSRSKRSGKATKKHVRPSAMGPMWELLGSSTRTTEVLKEERILTPFAKRAHSPSLLVRGIRLPIRPMCWLGMERLPNQSFSQLGSHRQPTTGICCALARLTPACLLPTVVNFKKDLSVHYGWNLTDLLGQIRVSWSLCVHPFHTSSRKKTGTPERSLAEVPGLVGKRIDDLSPMQFVPALLATGPQSPPQDRRDKGKERIELLPMRLRKILLLKDTDTDQIRILIPNRRD</sequence>
<evidence type="ECO:0000313" key="3">
    <source>
        <dbReference type="Proteomes" id="UP001374584"/>
    </source>
</evidence>
<organism evidence="2 3">
    <name type="scientific">Phaseolus coccineus</name>
    <name type="common">Scarlet runner bean</name>
    <name type="synonym">Phaseolus multiflorus</name>
    <dbReference type="NCBI Taxonomy" id="3886"/>
    <lineage>
        <taxon>Eukaryota</taxon>
        <taxon>Viridiplantae</taxon>
        <taxon>Streptophyta</taxon>
        <taxon>Embryophyta</taxon>
        <taxon>Tracheophyta</taxon>
        <taxon>Spermatophyta</taxon>
        <taxon>Magnoliopsida</taxon>
        <taxon>eudicotyledons</taxon>
        <taxon>Gunneridae</taxon>
        <taxon>Pentapetalae</taxon>
        <taxon>rosids</taxon>
        <taxon>fabids</taxon>
        <taxon>Fabales</taxon>
        <taxon>Fabaceae</taxon>
        <taxon>Papilionoideae</taxon>
        <taxon>50 kb inversion clade</taxon>
        <taxon>NPAAA clade</taxon>
        <taxon>indigoferoid/millettioid clade</taxon>
        <taxon>Phaseoleae</taxon>
        <taxon>Phaseolus</taxon>
    </lineage>
</organism>
<keyword evidence="1" id="KW-0812">Transmembrane</keyword>
<evidence type="ECO:0000313" key="2">
    <source>
        <dbReference type="EMBL" id="KAK7325765.1"/>
    </source>
</evidence>
<protein>
    <submittedName>
        <fullName evidence="2">Uncharacterized protein</fullName>
    </submittedName>
</protein>
<dbReference type="EMBL" id="JAYMYR010000104">
    <property type="protein sequence ID" value="KAK7325765.1"/>
    <property type="molecule type" value="Genomic_DNA"/>
</dbReference>
<dbReference type="AlphaFoldDB" id="A0AAN9KXN4"/>
<evidence type="ECO:0000256" key="1">
    <source>
        <dbReference type="SAM" id="Phobius"/>
    </source>
</evidence>
<keyword evidence="1" id="KW-0472">Membrane</keyword>
<accession>A0AAN9KXN4</accession>
<proteinExistence type="predicted"/>
<feature type="transmembrane region" description="Helical" evidence="1">
    <location>
        <begin position="27"/>
        <end position="50"/>
    </location>
</feature>
<name>A0AAN9KXN4_PHACN</name>
<gene>
    <name evidence="2" type="ORF">VNO80_33805</name>
</gene>